<keyword evidence="2" id="KW-0805">Transcription regulation</keyword>
<proteinExistence type="inferred from homology"/>
<dbReference type="SUPFAM" id="SSF53850">
    <property type="entry name" value="Periplasmic binding protein-like II"/>
    <property type="match status" value="1"/>
</dbReference>
<keyword evidence="3 6" id="KW-0238">DNA-binding</keyword>
<dbReference type="PANTHER" id="PTHR30419">
    <property type="entry name" value="HTH-TYPE TRANSCRIPTIONAL REGULATOR YBHD"/>
    <property type="match status" value="1"/>
</dbReference>
<evidence type="ECO:0000256" key="4">
    <source>
        <dbReference type="ARBA" id="ARBA00023163"/>
    </source>
</evidence>
<dbReference type="EMBL" id="JAUSUR010000001">
    <property type="protein sequence ID" value="MDQ0360163.1"/>
    <property type="molecule type" value="Genomic_DNA"/>
</dbReference>
<dbReference type="CDD" id="cd05466">
    <property type="entry name" value="PBP2_LTTR_substrate"/>
    <property type="match status" value="1"/>
</dbReference>
<name>A0ABU0DZV1_9FIRM</name>
<evidence type="ECO:0000256" key="3">
    <source>
        <dbReference type="ARBA" id="ARBA00023125"/>
    </source>
</evidence>
<dbReference type="Pfam" id="PF00126">
    <property type="entry name" value="HTH_1"/>
    <property type="match status" value="1"/>
</dbReference>
<evidence type="ECO:0000256" key="1">
    <source>
        <dbReference type="ARBA" id="ARBA00009437"/>
    </source>
</evidence>
<accession>A0ABU0DZV1</accession>
<evidence type="ECO:0000313" key="7">
    <source>
        <dbReference type="Proteomes" id="UP001230220"/>
    </source>
</evidence>
<comment type="caution">
    <text evidence="6">The sequence shown here is derived from an EMBL/GenBank/DDBJ whole genome shotgun (WGS) entry which is preliminary data.</text>
</comment>
<dbReference type="PROSITE" id="PS50931">
    <property type="entry name" value="HTH_LYSR"/>
    <property type="match status" value="1"/>
</dbReference>
<evidence type="ECO:0000313" key="6">
    <source>
        <dbReference type="EMBL" id="MDQ0360163.1"/>
    </source>
</evidence>
<sequence>MKISQLKLFKTIAEYEHITNAAKDLHVAQPALSKTIKELENELGVPLFDRIGKGIILNENGKILLKYTNKILNELENIVLEINEHNEKIENEITLSMQIATKLLPEILSTFHTKYPDIKVSVIQEEGGDIQLFASSLPVDYENSVMLLKENLLLALPMDHPLANQKHVSLKMLKDADFISLSRSKSLGQLTSEYCNRVGFNPNIALESDSPSIVRDLVKLGLGVSLVPEISWRDIDDDKIKLLKIDEPTCIRYFYLSWNENKYQRKALVLFRNHIIEFFKQQQNPSDY</sequence>
<dbReference type="InterPro" id="IPR036390">
    <property type="entry name" value="WH_DNA-bd_sf"/>
</dbReference>
<protein>
    <submittedName>
        <fullName evidence="6">DNA-binding transcriptional LysR family regulator</fullName>
    </submittedName>
</protein>
<gene>
    <name evidence="6" type="ORF">J2S15_000894</name>
</gene>
<keyword evidence="7" id="KW-1185">Reference proteome</keyword>
<comment type="similarity">
    <text evidence="1">Belongs to the LysR transcriptional regulatory family.</text>
</comment>
<organism evidence="6 7">
    <name type="scientific">Breznakia pachnodae</name>
    <dbReference type="NCBI Taxonomy" id="265178"/>
    <lineage>
        <taxon>Bacteria</taxon>
        <taxon>Bacillati</taxon>
        <taxon>Bacillota</taxon>
        <taxon>Erysipelotrichia</taxon>
        <taxon>Erysipelotrichales</taxon>
        <taxon>Erysipelotrichaceae</taxon>
        <taxon>Breznakia</taxon>
    </lineage>
</organism>
<dbReference type="Pfam" id="PF03466">
    <property type="entry name" value="LysR_substrate"/>
    <property type="match status" value="1"/>
</dbReference>
<dbReference type="PRINTS" id="PR00039">
    <property type="entry name" value="HTHLYSR"/>
</dbReference>
<dbReference type="GO" id="GO:0003677">
    <property type="term" value="F:DNA binding"/>
    <property type="evidence" value="ECO:0007669"/>
    <property type="project" value="UniProtKB-KW"/>
</dbReference>
<dbReference type="RefSeq" id="WP_307405830.1">
    <property type="nucleotide sequence ID" value="NZ_JAUSUR010000001.1"/>
</dbReference>
<dbReference type="InterPro" id="IPR005119">
    <property type="entry name" value="LysR_subst-bd"/>
</dbReference>
<dbReference type="Proteomes" id="UP001230220">
    <property type="component" value="Unassembled WGS sequence"/>
</dbReference>
<feature type="domain" description="HTH lysR-type" evidence="5">
    <location>
        <begin position="1"/>
        <end position="58"/>
    </location>
</feature>
<keyword evidence="4" id="KW-0804">Transcription</keyword>
<dbReference type="InterPro" id="IPR036388">
    <property type="entry name" value="WH-like_DNA-bd_sf"/>
</dbReference>
<evidence type="ECO:0000256" key="2">
    <source>
        <dbReference type="ARBA" id="ARBA00023015"/>
    </source>
</evidence>
<dbReference type="InterPro" id="IPR000847">
    <property type="entry name" value="LysR_HTH_N"/>
</dbReference>
<dbReference type="SUPFAM" id="SSF46785">
    <property type="entry name" value="Winged helix' DNA-binding domain"/>
    <property type="match status" value="1"/>
</dbReference>
<dbReference type="InterPro" id="IPR050950">
    <property type="entry name" value="HTH-type_LysR_regulators"/>
</dbReference>
<dbReference type="Gene3D" id="1.10.10.10">
    <property type="entry name" value="Winged helix-like DNA-binding domain superfamily/Winged helix DNA-binding domain"/>
    <property type="match status" value="1"/>
</dbReference>
<dbReference type="PANTHER" id="PTHR30419:SF28">
    <property type="entry name" value="HTH-TYPE TRANSCRIPTIONAL REGULATOR BSDA"/>
    <property type="match status" value="1"/>
</dbReference>
<reference evidence="6 7" key="1">
    <citation type="submission" date="2023-07" db="EMBL/GenBank/DDBJ databases">
        <title>Genomic Encyclopedia of Type Strains, Phase IV (KMG-IV): sequencing the most valuable type-strain genomes for metagenomic binning, comparative biology and taxonomic classification.</title>
        <authorList>
            <person name="Goeker M."/>
        </authorList>
    </citation>
    <scope>NUCLEOTIDE SEQUENCE [LARGE SCALE GENOMIC DNA]</scope>
    <source>
        <strain evidence="6 7">DSM 16784</strain>
    </source>
</reference>
<dbReference type="Gene3D" id="3.40.190.290">
    <property type="match status" value="1"/>
</dbReference>
<evidence type="ECO:0000259" key="5">
    <source>
        <dbReference type="PROSITE" id="PS50931"/>
    </source>
</evidence>